<dbReference type="EMBL" id="JAPFFF010000005">
    <property type="protein sequence ID" value="KAK8890524.1"/>
    <property type="molecule type" value="Genomic_DNA"/>
</dbReference>
<dbReference type="InterPro" id="IPR032710">
    <property type="entry name" value="NTF2-like_dom_sf"/>
</dbReference>
<gene>
    <name evidence="1" type="ORF">M9Y10_035301</name>
</gene>
<protein>
    <recommendedName>
        <fullName evidence="3">Nuclear transport factor 2</fullName>
    </recommendedName>
</protein>
<evidence type="ECO:0008006" key="3">
    <source>
        <dbReference type="Google" id="ProtNLM"/>
    </source>
</evidence>
<keyword evidence="2" id="KW-1185">Reference proteome</keyword>
<dbReference type="SUPFAM" id="SSF54427">
    <property type="entry name" value="NTF2-like"/>
    <property type="match status" value="1"/>
</dbReference>
<accession>A0ABR2KHG5</accession>
<proteinExistence type="predicted"/>
<sequence length="118" mass="13253">MSLEDYVDPAIKTYFQILNTKPENAEGDQLLKFYNDQSKLTLGDRKLGAKDIVEQLRKEQKEFVVDSYSYGSVDENHVIITGQCIIGNSKAPFTIALESVKGSDGQSNIYITNQIMNL</sequence>
<organism evidence="1 2">
    <name type="scientific">Tritrichomonas musculus</name>
    <dbReference type="NCBI Taxonomy" id="1915356"/>
    <lineage>
        <taxon>Eukaryota</taxon>
        <taxon>Metamonada</taxon>
        <taxon>Parabasalia</taxon>
        <taxon>Tritrichomonadida</taxon>
        <taxon>Tritrichomonadidae</taxon>
        <taxon>Tritrichomonas</taxon>
    </lineage>
</organism>
<evidence type="ECO:0000313" key="2">
    <source>
        <dbReference type="Proteomes" id="UP001470230"/>
    </source>
</evidence>
<name>A0ABR2KHG5_9EUKA</name>
<reference evidence="1 2" key="1">
    <citation type="submission" date="2024-04" db="EMBL/GenBank/DDBJ databases">
        <title>Tritrichomonas musculus Genome.</title>
        <authorList>
            <person name="Alves-Ferreira E."/>
            <person name="Grigg M."/>
            <person name="Lorenzi H."/>
            <person name="Galac M."/>
        </authorList>
    </citation>
    <scope>NUCLEOTIDE SEQUENCE [LARGE SCALE GENOMIC DNA]</scope>
    <source>
        <strain evidence="1 2">EAF2021</strain>
    </source>
</reference>
<evidence type="ECO:0000313" key="1">
    <source>
        <dbReference type="EMBL" id="KAK8890524.1"/>
    </source>
</evidence>
<comment type="caution">
    <text evidence="1">The sequence shown here is derived from an EMBL/GenBank/DDBJ whole genome shotgun (WGS) entry which is preliminary data.</text>
</comment>
<dbReference type="Gene3D" id="3.10.450.50">
    <property type="match status" value="1"/>
</dbReference>
<dbReference type="Proteomes" id="UP001470230">
    <property type="component" value="Unassembled WGS sequence"/>
</dbReference>